<organism evidence="2 3">
    <name type="scientific">Lederbergia citrisecunda</name>
    <dbReference type="NCBI Taxonomy" id="2833583"/>
    <lineage>
        <taxon>Bacteria</taxon>
        <taxon>Bacillati</taxon>
        <taxon>Bacillota</taxon>
        <taxon>Bacilli</taxon>
        <taxon>Bacillales</taxon>
        <taxon>Bacillaceae</taxon>
        <taxon>Lederbergia</taxon>
    </lineage>
</organism>
<dbReference type="AlphaFoldDB" id="A0A942TMY8"/>
<gene>
    <name evidence="2" type="ORF">KHA93_08410</name>
</gene>
<dbReference type="RefSeq" id="WP_213110336.1">
    <property type="nucleotide sequence ID" value="NZ_JAGYPJ010000001.1"/>
</dbReference>
<dbReference type="Proteomes" id="UP000682713">
    <property type="component" value="Unassembled WGS sequence"/>
</dbReference>
<reference evidence="2 3" key="1">
    <citation type="submission" date="2021-05" db="EMBL/GenBank/DDBJ databases">
        <title>Novel Bacillus species.</title>
        <authorList>
            <person name="Liu G."/>
        </authorList>
    </citation>
    <scope>NUCLEOTIDE SEQUENCE [LARGE SCALE GENOMIC DNA]</scope>
    <source>
        <strain evidence="2 3">FJAT-49732</strain>
    </source>
</reference>
<keyword evidence="1" id="KW-0812">Transmembrane</keyword>
<dbReference type="Pfam" id="PF06691">
    <property type="entry name" value="DUF1189"/>
    <property type="match status" value="2"/>
</dbReference>
<keyword evidence="1" id="KW-1133">Transmembrane helix</keyword>
<evidence type="ECO:0000256" key="1">
    <source>
        <dbReference type="SAM" id="Phobius"/>
    </source>
</evidence>
<feature type="transmembrane region" description="Helical" evidence="1">
    <location>
        <begin position="34"/>
        <end position="52"/>
    </location>
</feature>
<comment type="caution">
    <text evidence="2">The sequence shown here is derived from an EMBL/GenBank/DDBJ whole genome shotgun (WGS) entry which is preliminary data.</text>
</comment>
<keyword evidence="3" id="KW-1185">Reference proteome</keyword>
<accession>A0A942TMY8</accession>
<feature type="transmembrane region" description="Helical" evidence="1">
    <location>
        <begin position="64"/>
        <end position="82"/>
    </location>
</feature>
<evidence type="ECO:0000313" key="3">
    <source>
        <dbReference type="Proteomes" id="UP000682713"/>
    </source>
</evidence>
<protein>
    <submittedName>
        <fullName evidence="2">DUF1189 family protein</fullName>
    </submittedName>
</protein>
<feature type="transmembrane region" description="Helical" evidence="1">
    <location>
        <begin position="118"/>
        <end position="136"/>
    </location>
</feature>
<dbReference type="InterPro" id="IPR009574">
    <property type="entry name" value="DUF1189"/>
</dbReference>
<name>A0A942TMY8_9BACI</name>
<keyword evidence="1" id="KW-0472">Membrane</keyword>
<sequence length="169" mass="19446">MQNKSIFTIFLKSLYSFKDIAKFRFLGIGKTIKYTFFLVLLYFLPSLYNTLILRGESSSLLPDFDTGSIAIMLPIFIIFMYIFNTGIIYLKISILAGVALLLANMLKRKLPYRQSWRLTAFSITLPTLLFGLEPLLSKPIPYGTFFDVLISIIFIFFSINKIPRPKKLS</sequence>
<feature type="transmembrane region" description="Helical" evidence="1">
    <location>
        <begin position="142"/>
        <end position="159"/>
    </location>
</feature>
<dbReference type="EMBL" id="JAGYPJ010000001">
    <property type="protein sequence ID" value="MBS4199677.1"/>
    <property type="molecule type" value="Genomic_DNA"/>
</dbReference>
<evidence type="ECO:0000313" key="2">
    <source>
        <dbReference type="EMBL" id="MBS4199677.1"/>
    </source>
</evidence>
<proteinExistence type="predicted"/>